<evidence type="ECO:0000313" key="2">
    <source>
        <dbReference type="Proteomes" id="UP000618931"/>
    </source>
</evidence>
<evidence type="ECO:0000313" key="1">
    <source>
        <dbReference type="EMBL" id="MBF9223771.1"/>
    </source>
</evidence>
<protein>
    <submittedName>
        <fullName evidence="1">Uncharacterized protein</fullName>
    </submittedName>
</protein>
<gene>
    <name evidence="1" type="ORF">I2H31_21900</name>
</gene>
<dbReference type="EMBL" id="JADQDM010000018">
    <property type="protein sequence ID" value="MBF9223771.1"/>
    <property type="molecule type" value="Genomic_DNA"/>
</dbReference>
<keyword evidence="2" id="KW-1185">Reference proteome</keyword>
<reference evidence="1 2" key="1">
    <citation type="submission" date="2020-11" db="EMBL/GenBank/DDBJ databases">
        <authorList>
            <person name="Kim M.K."/>
        </authorList>
    </citation>
    <scope>NUCLEOTIDE SEQUENCE [LARGE SCALE GENOMIC DNA]</scope>
    <source>
        <strain evidence="1 2">BT662</strain>
    </source>
</reference>
<comment type="caution">
    <text evidence="1">The sequence shown here is derived from an EMBL/GenBank/DDBJ whole genome shotgun (WGS) entry which is preliminary data.</text>
</comment>
<sequence>MKEVTSTVFPAAVQPNAHPVAHFITQIKGVNEDQEPLEVEIIIRRKSVPAPTIDKEEMLLPKSGRKSSPYIHSFTTNFSEANKRGLDNLSYWSTGRRRSKTFLINQALEQYLVKFKESQHDIPHEDA</sequence>
<dbReference type="RefSeq" id="WP_196295196.1">
    <property type="nucleotide sequence ID" value="NZ_JADQDM010000018.1"/>
</dbReference>
<accession>A0ABS0I9Z1</accession>
<organism evidence="1 2">
    <name type="scientific">Hymenobacter ruricola</name>
    <dbReference type="NCBI Taxonomy" id="2791023"/>
    <lineage>
        <taxon>Bacteria</taxon>
        <taxon>Pseudomonadati</taxon>
        <taxon>Bacteroidota</taxon>
        <taxon>Cytophagia</taxon>
        <taxon>Cytophagales</taxon>
        <taxon>Hymenobacteraceae</taxon>
        <taxon>Hymenobacter</taxon>
    </lineage>
</organism>
<dbReference type="Proteomes" id="UP000618931">
    <property type="component" value="Unassembled WGS sequence"/>
</dbReference>
<proteinExistence type="predicted"/>
<name>A0ABS0I9Z1_9BACT</name>